<reference evidence="1" key="1">
    <citation type="submission" date="2018-02" db="EMBL/GenBank/DDBJ databases">
        <title>Rhizophora mucronata_Transcriptome.</title>
        <authorList>
            <person name="Meera S.P."/>
            <person name="Sreeshan A."/>
            <person name="Augustine A."/>
        </authorList>
    </citation>
    <scope>NUCLEOTIDE SEQUENCE</scope>
    <source>
        <tissue evidence="1">Leaf</tissue>
    </source>
</reference>
<name>A0A2P2J3G8_RHIMU</name>
<dbReference type="AlphaFoldDB" id="A0A2P2J3G8"/>
<protein>
    <submittedName>
        <fullName evidence="1">Disease resistance protein RGA2</fullName>
    </submittedName>
</protein>
<proteinExistence type="predicted"/>
<organism evidence="1">
    <name type="scientific">Rhizophora mucronata</name>
    <name type="common">Asiatic mangrove</name>
    <dbReference type="NCBI Taxonomy" id="61149"/>
    <lineage>
        <taxon>Eukaryota</taxon>
        <taxon>Viridiplantae</taxon>
        <taxon>Streptophyta</taxon>
        <taxon>Embryophyta</taxon>
        <taxon>Tracheophyta</taxon>
        <taxon>Spermatophyta</taxon>
        <taxon>Magnoliopsida</taxon>
        <taxon>eudicotyledons</taxon>
        <taxon>Gunneridae</taxon>
        <taxon>Pentapetalae</taxon>
        <taxon>rosids</taxon>
        <taxon>fabids</taxon>
        <taxon>Malpighiales</taxon>
        <taxon>Rhizophoraceae</taxon>
        <taxon>Rhizophora</taxon>
    </lineage>
</organism>
<accession>A0A2P2J3G8</accession>
<evidence type="ECO:0000313" key="1">
    <source>
        <dbReference type="EMBL" id="MBW88041.1"/>
    </source>
</evidence>
<sequence length="42" mass="4969">MPFQPQLQLRYRYDIALRNKLQLGKVLNLGLVENQSYENSCN</sequence>
<dbReference type="EMBL" id="GGEC01007558">
    <property type="protein sequence ID" value="MBW88041.1"/>
    <property type="molecule type" value="Transcribed_RNA"/>
</dbReference>